<dbReference type="InterPro" id="IPR032675">
    <property type="entry name" value="LRR_dom_sf"/>
</dbReference>
<evidence type="ECO:0008006" key="3">
    <source>
        <dbReference type="Google" id="ProtNLM"/>
    </source>
</evidence>
<feature type="non-terminal residue" evidence="1">
    <location>
        <position position="1"/>
    </location>
</feature>
<proteinExistence type="predicted"/>
<keyword evidence="2" id="KW-1185">Reference proteome</keyword>
<dbReference type="CDD" id="cd09917">
    <property type="entry name" value="F-box_SF"/>
    <property type="match status" value="1"/>
</dbReference>
<dbReference type="EMBL" id="AGNL01008427">
    <property type="protein sequence ID" value="EJK70509.1"/>
    <property type="molecule type" value="Genomic_DNA"/>
</dbReference>
<gene>
    <name evidence="1" type="ORF">THAOC_08123</name>
</gene>
<organism evidence="1 2">
    <name type="scientific">Thalassiosira oceanica</name>
    <name type="common">Marine diatom</name>
    <dbReference type="NCBI Taxonomy" id="159749"/>
    <lineage>
        <taxon>Eukaryota</taxon>
        <taxon>Sar</taxon>
        <taxon>Stramenopiles</taxon>
        <taxon>Ochrophyta</taxon>
        <taxon>Bacillariophyta</taxon>
        <taxon>Coscinodiscophyceae</taxon>
        <taxon>Thalassiosirophycidae</taxon>
        <taxon>Thalassiosirales</taxon>
        <taxon>Thalassiosiraceae</taxon>
        <taxon>Thalassiosira</taxon>
    </lineage>
</organism>
<evidence type="ECO:0000313" key="2">
    <source>
        <dbReference type="Proteomes" id="UP000266841"/>
    </source>
</evidence>
<dbReference type="Gene3D" id="3.80.10.10">
    <property type="entry name" value="Ribonuclease Inhibitor"/>
    <property type="match status" value="1"/>
</dbReference>
<protein>
    <recommendedName>
        <fullName evidence="3">F-box domain-containing protein</fullName>
    </recommendedName>
</protein>
<accession>K0SZU8</accession>
<dbReference type="Proteomes" id="UP000266841">
    <property type="component" value="Unassembled WGS sequence"/>
</dbReference>
<dbReference type="OrthoDB" id="10257471at2759"/>
<sequence length="214" mass="23699">ETSLDQPRDHKETVETSGFNIIKSIRWTEEFHRKFCATCKDPVKLREAEWLKEYYTGADRGNMSPADGSSDNTLTALDDRLSSEFASYLEPSSLANLASVSRRLNAVAQEAARLFVDGASDAEREALKPLLDGNQIAAYRQLDLRRSSAHGDGGELIGPRVARRALRSVTIPATATKLDGRAFRSCHKLAQVQLNEGLLVIGEEHLQTVRRCEA</sequence>
<reference evidence="1 2" key="1">
    <citation type="journal article" date="2012" name="Genome Biol.">
        <title>Genome and low-iron response of an oceanic diatom adapted to chronic iron limitation.</title>
        <authorList>
            <person name="Lommer M."/>
            <person name="Specht M."/>
            <person name="Roy A.S."/>
            <person name="Kraemer L."/>
            <person name="Andreson R."/>
            <person name="Gutowska M.A."/>
            <person name="Wolf J."/>
            <person name="Bergner S.V."/>
            <person name="Schilhabel M.B."/>
            <person name="Klostermeier U.C."/>
            <person name="Beiko R.G."/>
            <person name="Rosenstiel P."/>
            <person name="Hippler M."/>
            <person name="Laroche J."/>
        </authorList>
    </citation>
    <scope>NUCLEOTIDE SEQUENCE [LARGE SCALE GENOMIC DNA]</scope>
    <source>
        <strain evidence="1 2">CCMP1005</strain>
    </source>
</reference>
<name>K0SZU8_THAOC</name>
<dbReference type="AlphaFoldDB" id="K0SZU8"/>
<comment type="caution">
    <text evidence="1">The sequence shown here is derived from an EMBL/GenBank/DDBJ whole genome shotgun (WGS) entry which is preliminary data.</text>
</comment>
<evidence type="ECO:0000313" key="1">
    <source>
        <dbReference type="EMBL" id="EJK70509.1"/>
    </source>
</evidence>
<dbReference type="eggNOG" id="ENOG502T065">
    <property type="taxonomic scope" value="Eukaryota"/>
</dbReference>